<reference evidence="2 3" key="1">
    <citation type="submission" date="2024-01" db="EMBL/GenBank/DDBJ databases">
        <title>Genome assemblies of Stephania.</title>
        <authorList>
            <person name="Yang L."/>
        </authorList>
    </citation>
    <scope>NUCLEOTIDE SEQUENCE [LARGE SCALE GENOMIC DNA]</scope>
    <source>
        <strain evidence="2">JXDWG</strain>
        <tissue evidence="2">Leaf</tissue>
    </source>
</reference>
<organism evidence="2 3">
    <name type="scientific">Stephania cephalantha</name>
    <dbReference type="NCBI Taxonomy" id="152367"/>
    <lineage>
        <taxon>Eukaryota</taxon>
        <taxon>Viridiplantae</taxon>
        <taxon>Streptophyta</taxon>
        <taxon>Embryophyta</taxon>
        <taxon>Tracheophyta</taxon>
        <taxon>Spermatophyta</taxon>
        <taxon>Magnoliopsida</taxon>
        <taxon>Ranunculales</taxon>
        <taxon>Menispermaceae</taxon>
        <taxon>Menispermoideae</taxon>
        <taxon>Cissampelideae</taxon>
        <taxon>Stephania</taxon>
    </lineage>
</organism>
<evidence type="ECO:0000313" key="2">
    <source>
        <dbReference type="EMBL" id="KAK9158668.1"/>
    </source>
</evidence>
<name>A0AAP0KTX5_9MAGN</name>
<evidence type="ECO:0000313" key="3">
    <source>
        <dbReference type="Proteomes" id="UP001419268"/>
    </source>
</evidence>
<keyword evidence="3" id="KW-1185">Reference proteome</keyword>
<dbReference type="AlphaFoldDB" id="A0AAP0KTX5"/>
<sequence length="70" mass="7591">MKEMRALSSRGESGGRTAVRARRWRGSERRPQKECGGGGDRKQATAGRAAVVAWHGAGTAATWRQHGEED</sequence>
<feature type="compositionally biased region" description="Basic and acidic residues" evidence="1">
    <location>
        <begin position="25"/>
        <end position="43"/>
    </location>
</feature>
<proteinExistence type="predicted"/>
<dbReference type="EMBL" id="JBBNAG010000002">
    <property type="protein sequence ID" value="KAK9158668.1"/>
    <property type="molecule type" value="Genomic_DNA"/>
</dbReference>
<comment type="caution">
    <text evidence="2">The sequence shown here is derived from an EMBL/GenBank/DDBJ whole genome shotgun (WGS) entry which is preliminary data.</text>
</comment>
<gene>
    <name evidence="2" type="ORF">Scep_005242</name>
</gene>
<dbReference type="Proteomes" id="UP001419268">
    <property type="component" value="Unassembled WGS sequence"/>
</dbReference>
<evidence type="ECO:0000256" key="1">
    <source>
        <dbReference type="SAM" id="MobiDB-lite"/>
    </source>
</evidence>
<feature type="region of interest" description="Disordered" evidence="1">
    <location>
        <begin position="1"/>
        <end position="47"/>
    </location>
</feature>
<accession>A0AAP0KTX5</accession>
<protein>
    <submittedName>
        <fullName evidence="2">Uncharacterized protein</fullName>
    </submittedName>
</protein>